<dbReference type="EMBL" id="BHXC01000006">
    <property type="protein sequence ID" value="GCB91741.1"/>
    <property type="molecule type" value="Genomic_DNA"/>
</dbReference>
<evidence type="ECO:0000313" key="2">
    <source>
        <dbReference type="EMBL" id="GCB91741.1"/>
    </source>
</evidence>
<dbReference type="AlphaFoldDB" id="A0A401R287"/>
<protein>
    <submittedName>
        <fullName evidence="2">Uncharacterized protein</fullName>
    </submittedName>
</protein>
<feature type="region of interest" description="Disordered" evidence="1">
    <location>
        <begin position="1"/>
        <end position="29"/>
    </location>
</feature>
<organism evidence="2 3">
    <name type="scientific">Streptomyces noursei</name>
    <name type="common">Streptomyces albulus</name>
    <dbReference type="NCBI Taxonomy" id="1971"/>
    <lineage>
        <taxon>Bacteria</taxon>
        <taxon>Bacillati</taxon>
        <taxon>Actinomycetota</taxon>
        <taxon>Actinomycetes</taxon>
        <taxon>Kitasatosporales</taxon>
        <taxon>Streptomycetaceae</taxon>
        <taxon>Streptomyces</taxon>
    </lineage>
</organism>
<comment type="caution">
    <text evidence="2">The sequence shown here is derived from an EMBL/GenBank/DDBJ whole genome shotgun (WGS) entry which is preliminary data.</text>
</comment>
<evidence type="ECO:0000256" key="1">
    <source>
        <dbReference type="SAM" id="MobiDB-lite"/>
    </source>
</evidence>
<feature type="compositionally biased region" description="Low complexity" evidence="1">
    <location>
        <begin position="9"/>
        <end position="29"/>
    </location>
</feature>
<dbReference type="Proteomes" id="UP000288351">
    <property type="component" value="Unassembled WGS sequence"/>
</dbReference>
<accession>A0A401R287</accession>
<proteinExistence type="predicted"/>
<gene>
    <name evidence="2" type="ORF">SALB_04480</name>
</gene>
<reference evidence="2 3" key="1">
    <citation type="journal article" date="2019" name="Microbiol. Resour. Announc.">
        <title>Draft Genome Sequence of the Most Traditional epsilon-Poly-l-Lysine Producer, Streptomyces albulus NBRC14147.</title>
        <authorList>
            <person name="Yamanaka K."/>
            <person name="Hamano Y."/>
        </authorList>
    </citation>
    <scope>NUCLEOTIDE SEQUENCE [LARGE SCALE GENOMIC DNA]</scope>
    <source>
        <strain evidence="2 3">NBRC 14147</strain>
    </source>
</reference>
<name>A0A401R287_STRNR</name>
<sequence length="29" mass="2964">MTPPHGPARHTATTPTATRVAHPAGPVHP</sequence>
<evidence type="ECO:0000313" key="3">
    <source>
        <dbReference type="Proteomes" id="UP000288351"/>
    </source>
</evidence>